<gene>
    <name evidence="1" type="ORF">PsorP6_014938</name>
</gene>
<keyword evidence="2" id="KW-1185">Reference proteome</keyword>
<reference evidence="1 2" key="1">
    <citation type="journal article" date="2022" name="bioRxiv">
        <title>The genome of the oomycete Peronosclerospora sorghi, a cosmopolitan pathogen of maize and sorghum, is inflated with dispersed pseudogenes.</title>
        <authorList>
            <person name="Fletcher K."/>
            <person name="Martin F."/>
            <person name="Isakeit T."/>
            <person name="Cavanaugh K."/>
            <person name="Magill C."/>
            <person name="Michelmore R."/>
        </authorList>
    </citation>
    <scope>NUCLEOTIDE SEQUENCE [LARGE SCALE GENOMIC DNA]</scope>
    <source>
        <strain evidence="1">P6</strain>
    </source>
</reference>
<dbReference type="Proteomes" id="UP001163321">
    <property type="component" value="Chromosome 7"/>
</dbReference>
<protein>
    <submittedName>
        <fullName evidence="1">Uncharacterized protein</fullName>
    </submittedName>
</protein>
<evidence type="ECO:0000313" key="2">
    <source>
        <dbReference type="Proteomes" id="UP001163321"/>
    </source>
</evidence>
<name>A0ACC0VTU5_9STRA</name>
<sequence length="133" mass="15027">MQLLVALGNVAALRSCLPTQSLVQLFLLRTDALGGLVNLVHVGVCTRSRNHSAWKEATIEQSKRRFQDSVSMCVLTMRNLRQHSRVLPRNVSCEISLALRLLEEFFGLMFTRFWGFLGERGLVDPVVPDSTQR</sequence>
<organism evidence="1 2">
    <name type="scientific">Peronosclerospora sorghi</name>
    <dbReference type="NCBI Taxonomy" id="230839"/>
    <lineage>
        <taxon>Eukaryota</taxon>
        <taxon>Sar</taxon>
        <taxon>Stramenopiles</taxon>
        <taxon>Oomycota</taxon>
        <taxon>Peronosporomycetes</taxon>
        <taxon>Peronosporales</taxon>
        <taxon>Peronosporaceae</taxon>
        <taxon>Peronosclerospora</taxon>
    </lineage>
</organism>
<dbReference type="EMBL" id="CM047586">
    <property type="protein sequence ID" value="KAI9909268.1"/>
    <property type="molecule type" value="Genomic_DNA"/>
</dbReference>
<proteinExistence type="predicted"/>
<comment type="caution">
    <text evidence="1">The sequence shown here is derived from an EMBL/GenBank/DDBJ whole genome shotgun (WGS) entry which is preliminary data.</text>
</comment>
<evidence type="ECO:0000313" key="1">
    <source>
        <dbReference type="EMBL" id="KAI9909268.1"/>
    </source>
</evidence>
<accession>A0ACC0VTU5</accession>